<keyword evidence="2" id="KW-0964">Secreted</keyword>
<evidence type="ECO:0000256" key="1">
    <source>
        <dbReference type="ARBA" id="ARBA00004613"/>
    </source>
</evidence>
<accession>A0ABR8A5B2</accession>
<sequence length="546" mass="58150">MAIINGTSGIDELLATGSGNTLNGLQGNDIIDGSSGEGNNILEGNEGDDEIFAKTNDTAKGGSGKDTIQSIEGMNILYGGDDDDLIFPYLKDQVFAEAGNDTIYAGLGDSTLTGGLGNDIFWIANNEYLQAPNIIADFDPTADSLKVELEGVTRIADLTLQQQGSDTLISKNSKALAIVKNTNVDDILNGGNSQNIKKLLVDSDNIFTVSATRNTKIKLKAKLISNQANSVNEVGFFVVKDNKGTIIDSTGKSYTPADGDVYIQVALKQSLSLFSSITNRPNGFNNIDISRIIEKVGGDRLVFYFIENGTTDGAVKGRIPLSRVTLGSKFGNGSSDQFKVNDLGNNQFNLAWGQDKMVLSFSLTDESVPLGTNLQGGNPAELIDLRNVAGTVKADFSVFREAAYNNEVYFYKVDNADGLIGNIDPANATTANYLQAAINNLIKDQITGELIKLATPNQGTQTTKATVAAGSILAPLIVINGSLSQLTDVNTNNDPQVYFPYLGVNADGVDHIRLLGNNTFGFEDLPGGGDLDYNDVIININFSTNT</sequence>
<dbReference type="PRINTS" id="PR00313">
    <property type="entry name" value="CABNDNGRPT"/>
</dbReference>
<dbReference type="PANTHER" id="PTHR38340">
    <property type="entry name" value="S-LAYER PROTEIN"/>
    <property type="match status" value="1"/>
</dbReference>
<proteinExistence type="predicted"/>
<keyword evidence="5" id="KW-1185">Reference proteome</keyword>
<dbReference type="Gene3D" id="2.150.10.10">
    <property type="entry name" value="Serralysin-like metalloprotease, C-terminal"/>
    <property type="match status" value="2"/>
</dbReference>
<dbReference type="EMBL" id="JACJQH010000008">
    <property type="protein sequence ID" value="MBD2195155.1"/>
    <property type="molecule type" value="Genomic_DNA"/>
</dbReference>
<feature type="domain" description="DUF4114" evidence="3">
    <location>
        <begin position="468"/>
        <end position="542"/>
    </location>
</feature>
<evidence type="ECO:0000313" key="4">
    <source>
        <dbReference type="EMBL" id="MBD2195155.1"/>
    </source>
</evidence>
<dbReference type="Proteomes" id="UP000658514">
    <property type="component" value="Unassembled WGS sequence"/>
</dbReference>
<reference evidence="4 5" key="1">
    <citation type="journal article" date="2020" name="ISME J.">
        <title>Comparative genomics reveals insights into cyanobacterial evolution and habitat adaptation.</title>
        <authorList>
            <person name="Chen M.Y."/>
            <person name="Teng W.K."/>
            <person name="Zhao L."/>
            <person name="Hu C.X."/>
            <person name="Zhou Y.K."/>
            <person name="Han B.P."/>
            <person name="Song L.R."/>
            <person name="Shu W.S."/>
        </authorList>
    </citation>
    <scope>NUCLEOTIDE SEQUENCE [LARGE SCALE GENOMIC DNA]</scope>
    <source>
        <strain evidence="4 5">FACHB-288</strain>
    </source>
</reference>
<gene>
    <name evidence="4" type="ORF">H6G24_06550</name>
</gene>
<dbReference type="InterPro" id="IPR001343">
    <property type="entry name" value="Hemolysn_Ca-bd"/>
</dbReference>
<dbReference type="PANTHER" id="PTHR38340:SF1">
    <property type="entry name" value="S-LAYER PROTEIN"/>
    <property type="match status" value="1"/>
</dbReference>
<organism evidence="4 5">
    <name type="scientific">Calothrix parietina FACHB-288</name>
    <dbReference type="NCBI Taxonomy" id="2692896"/>
    <lineage>
        <taxon>Bacteria</taxon>
        <taxon>Bacillati</taxon>
        <taxon>Cyanobacteriota</taxon>
        <taxon>Cyanophyceae</taxon>
        <taxon>Nostocales</taxon>
        <taxon>Calotrichaceae</taxon>
        <taxon>Calothrix</taxon>
    </lineage>
</organism>
<comment type="caution">
    <text evidence="4">The sequence shown here is derived from an EMBL/GenBank/DDBJ whole genome shotgun (WGS) entry which is preliminary data.</text>
</comment>
<evidence type="ECO:0000256" key="2">
    <source>
        <dbReference type="ARBA" id="ARBA00022525"/>
    </source>
</evidence>
<dbReference type="RefSeq" id="WP_190539283.1">
    <property type="nucleotide sequence ID" value="NZ_CAWPNO010000117.1"/>
</dbReference>
<dbReference type="InterPro" id="IPR050557">
    <property type="entry name" value="RTX_toxin/Mannuronan_C5-epim"/>
</dbReference>
<dbReference type="Pfam" id="PF00353">
    <property type="entry name" value="HemolysinCabind"/>
    <property type="match status" value="3"/>
</dbReference>
<evidence type="ECO:0000259" key="3">
    <source>
        <dbReference type="Pfam" id="PF13448"/>
    </source>
</evidence>
<evidence type="ECO:0000313" key="5">
    <source>
        <dbReference type="Proteomes" id="UP000658514"/>
    </source>
</evidence>
<dbReference type="InterPro" id="IPR011049">
    <property type="entry name" value="Serralysin-like_metalloprot_C"/>
</dbReference>
<protein>
    <submittedName>
        <fullName evidence="4">DUF4114 domain-containing protein</fullName>
    </submittedName>
</protein>
<dbReference type="SUPFAM" id="SSF51120">
    <property type="entry name" value="beta-Roll"/>
    <property type="match status" value="1"/>
</dbReference>
<comment type="subcellular location">
    <subcellularLocation>
        <location evidence="1">Secreted</location>
    </subcellularLocation>
</comment>
<name>A0ABR8A5B2_9CYAN</name>
<dbReference type="Pfam" id="PF13448">
    <property type="entry name" value="DUF4114"/>
    <property type="match status" value="1"/>
</dbReference>
<dbReference type="InterPro" id="IPR025193">
    <property type="entry name" value="DUF4114"/>
</dbReference>